<name>A0A6J7PM22_9ZZZZ</name>
<evidence type="ECO:0000313" key="1">
    <source>
        <dbReference type="EMBL" id="CAB5002994.1"/>
    </source>
</evidence>
<protein>
    <submittedName>
        <fullName evidence="1">Unannotated protein</fullName>
    </submittedName>
</protein>
<proteinExistence type="predicted"/>
<dbReference type="AlphaFoldDB" id="A0A6J7PM22"/>
<dbReference type="EMBL" id="CAFBON010000227">
    <property type="protein sequence ID" value="CAB5002994.1"/>
    <property type="molecule type" value="Genomic_DNA"/>
</dbReference>
<accession>A0A6J7PM22</accession>
<organism evidence="1">
    <name type="scientific">freshwater metagenome</name>
    <dbReference type="NCBI Taxonomy" id="449393"/>
    <lineage>
        <taxon>unclassified sequences</taxon>
        <taxon>metagenomes</taxon>
        <taxon>ecological metagenomes</taxon>
    </lineage>
</organism>
<sequence>MYPITWLAIGAYGYRRRHVSTTSIPGYCSRRSRRYSAWSSVTPSFSGTGSCGTYRLLQKRASRSSGGTLRGPESRFQNFVYRRSRDFGAVSEHTGGMTDRSMVTESTRELSARIRPLMSKIRPLRGRIVIVRRAENSTR</sequence>
<reference evidence="1" key="1">
    <citation type="submission" date="2020-05" db="EMBL/GenBank/DDBJ databases">
        <authorList>
            <person name="Chiriac C."/>
            <person name="Salcher M."/>
            <person name="Ghai R."/>
            <person name="Kavagutti S V."/>
        </authorList>
    </citation>
    <scope>NUCLEOTIDE SEQUENCE</scope>
</reference>
<gene>
    <name evidence="1" type="ORF">UFOPK3954_01850</name>
</gene>